<evidence type="ECO:0000256" key="1">
    <source>
        <dbReference type="ARBA" id="ARBA00004496"/>
    </source>
</evidence>
<keyword evidence="2" id="KW-0813">Transport</keyword>
<dbReference type="InterPro" id="IPR016152">
    <property type="entry name" value="PTrfase/Anion_transptr"/>
</dbReference>
<evidence type="ECO:0000256" key="5">
    <source>
        <dbReference type="ARBA" id="ARBA00022679"/>
    </source>
</evidence>
<keyword evidence="5" id="KW-0808">Transferase</keyword>
<dbReference type="Gene3D" id="3.40.50.2300">
    <property type="match status" value="1"/>
</dbReference>
<comment type="subcellular location">
    <subcellularLocation>
        <location evidence="1">Cytoplasm</location>
    </subcellularLocation>
</comment>
<evidence type="ECO:0000256" key="2">
    <source>
        <dbReference type="ARBA" id="ARBA00022448"/>
    </source>
</evidence>
<comment type="caution">
    <text evidence="13">The sequence shown here is derived from an EMBL/GenBank/DDBJ whole genome shotgun (WGS) entry which is preliminary data.</text>
</comment>
<keyword evidence="4" id="KW-0597">Phosphoprotein</keyword>
<evidence type="ECO:0000259" key="11">
    <source>
        <dbReference type="PROSITE" id="PS51094"/>
    </source>
</evidence>
<evidence type="ECO:0000256" key="8">
    <source>
        <dbReference type="ARBA" id="ARBA00037387"/>
    </source>
</evidence>
<name>A0ABV6H7H9_9ACTN</name>
<dbReference type="InterPro" id="IPR036095">
    <property type="entry name" value="PTS_EIIB-like_sf"/>
</dbReference>
<keyword evidence="14" id="KW-1185">Reference proteome</keyword>
<accession>A0ABV6H7H9</accession>
<dbReference type="Pfam" id="PF02302">
    <property type="entry name" value="PTS_IIB"/>
    <property type="match status" value="1"/>
</dbReference>
<dbReference type="EMBL" id="JBHLWV010000016">
    <property type="protein sequence ID" value="MFC0314817.1"/>
    <property type="molecule type" value="Genomic_DNA"/>
</dbReference>
<comment type="function">
    <text evidence="8">The phosphoenolpyruvate-dependent sugar phosphotransferase system (sugar PTS), a major carbohydrate active transport system, catalyzes the phosphorylation of incoming sugar substrates concomitantly with their translocation across the cell membrane. The enzyme II UlaABC PTS system is involved in ascorbate transport.</text>
</comment>
<dbReference type="Pfam" id="PF00359">
    <property type="entry name" value="PTS_EIIA_2"/>
    <property type="match status" value="1"/>
</dbReference>
<keyword evidence="13" id="KW-0762">Sugar transport</keyword>
<feature type="domain" description="PTS EIIA type-2" evidence="11">
    <location>
        <begin position="6"/>
        <end position="149"/>
    </location>
</feature>
<dbReference type="InterPro" id="IPR002178">
    <property type="entry name" value="PTS_EIIA_type-2_dom"/>
</dbReference>
<dbReference type="PROSITE" id="PS51094">
    <property type="entry name" value="PTS_EIIA_TYPE_2"/>
    <property type="match status" value="1"/>
</dbReference>
<dbReference type="PROSITE" id="PS51099">
    <property type="entry name" value="PTS_EIIB_TYPE_2"/>
    <property type="match status" value="1"/>
</dbReference>
<evidence type="ECO:0000256" key="4">
    <source>
        <dbReference type="ARBA" id="ARBA00022553"/>
    </source>
</evidence>
<dbReference type="SUPFAM" id="SSF55804">
    <property type="entry name" value="Phoshotransferase/anion transport protein"/>
    <property type="match status" value="1"/>
</dbReference>
<feature type="domain" description="PTS EIIB type-2" evidence="12">
    <location>
        <begin position="176"/>
        <end position="268"/>
    </location>
</feature>
<dbReference type="CDD" id="cd05563">
    <property type="entry name" value="PTS_IIB_ascorbate"/>
    <property type="match status" value="1"/>
</dbReference>
<reference evidence="13 14" key="1">
    <citation type="submission" date="2024-09" db="EMBL/GenBank/DDBJ databases">
        <authorList>
            <person name="Sun Q."/>
            <person name="Mori K."/>
        </authorList>
    </citation>
    <scope>NUCLEOTIDE SEQUENCE [LARGE SCALE GENOMIC DNA]</scope>
    <source>
        <strain evidence="13 14">CCM 7957</strain>
    </source>
</reference>
<evidence type="ECO:0000259" key="12">
    <source>
        <dbReference type="PROSITE" id="PS51099"/>
    </source>
</evidence>
<sequence length="268" mass="27749">MSALTDLLSPDAVAVDVEAADWRAAVAAAGALLEATGVATAEYTAEMIESVVEKGPYIVIAPGFAFAHARPSPAVLRTGLSWVRLARPVEFGHQRNDPVDLVVALAATDAKAHTVAMAELAKVIGDRDRSAALAAAATPAQILAILRGDRAPDTAASPEPAAHEPAAAEPARRTANKILTVCGNGLGTSLFLKNTLEKVLGDWGWSSYITVEATDTISAKGKAKEADLILTSGEIAKALGDLGVPMTVIENFTSTAEIDAALRANYDV</sequence>
<dbReference type="InterPro" id="IPR013011">
    <property type="entry name" value="PTS_EIIB_2"/>
</dbReference>
<evidence type="ECO:0000313" key="14">
    <source>
        <dbReference type="Proteomes" id="UP001589783"/>
    </source>
</evidence>
<dbReference type="InterPro" id="IPR003501">
    <property type="entry name" value="PTS_EIIB_2/3"/>
</dbReference>
<keyword evidence="7" id="KW-0418">Kinase</keyword>
<dbReference type="PANTHER" id="PTHR36203:SF1">
    <property type="entry name" value="ASCORBATE-SPECIFIC PTS SYSTEM EIIA COMPONENT"/>
    <property type="match status" value="1"/>
</dbReference>
<keyword evidence="3" id="KW-0963">Cytoplasm</keyword>
<dbReference type="Proteomes" id="UP001589783">
    <property type="component" value="Unassembled WGS sequence"/>
</dbReference>
<organism evidence="13 14">
    <name type="scientific">Gordonia phosphorivorans</name>
    <dbReference type="NCBI Taxonomy" id="1056982"/>
    <lineage>
        <taxon>Bacteria</taxon>
        <taxon>Bacillati</taxon>
        <taxon>Actinomycetota</taxon>
        <taxon>Actinomycetes</taxon>
        <taxon>Mycobacteriales</taxon>
        <taxon>Gordoniaceae</taxon>
        <taxon>Gordonia</taxon>
    </lineage>
</organism>
<evidence type="ECO:0000256" key="9">
    <source>
        <dbReference type="ARBA" id="ARBA00041175"/>
    </source>
</evidence>
<evidence type="ECO:0000256" key="7">
    <source>
        <dbReference type="ARBA" id="ARBA00022777"/>
    </source>
</evidence>
<keyword evidence="6" id="KW-0598">Phosphotransferase system</keyword>
<dbReference type="SUPFAM" id="SSF52794">
    <property type="entry name" value="PTS system IIB component-like"/>
    <property type="match status" value="1"/>
</dbReference>
<evidence type="ECO:0000256" key="6">
    <source>
        <dbReference type="ARBA" id="ARBA00022683"/>
    </source>
</evidence>
<dbReference type="InterPro" id="IPR051351">
    <property type="entry name" value="Ascorbate-PTS_EIIA_comp"/>
</dbReference>
<evidence type="ECO:0000313" key="13">
    <source>
        <dbReference type="EMBL" id="MFC0314817.1"/>
    </source>
</evidence>
<evidence type="ECO:0000256" key="10">
    <source>
        <dbReference type="ARBA" id="ARBA00042072"/>
    </source>
</evidence>
<dbReference type="PANTHER" id="PTHR36203">
    <property type="entry name" value="ASCORBATE-SPECIFIC PTS SYSTEM EIIA COMPONENT"/>
    <property type="match status" value="1"/>
</dbReference>
<protein>
    <recommendedName>
        <fullName evidence="9">Ascorbate-specific PTS system EIIA component</fullName>
    </recommendedName>
    <alternativeName>
        <fullName evidence="10">Ascorbate-specific phosphotransferase enzyme IIA component</fullName>
    </alternativeName>
</protein>
<evidence type="ECO:0000256" key="3">
    <source>
        <dbReference type="ARBA" id="ARBA00022490"/>
    </source>
</evidence>
<dbReference type="RefSeq" id="WP_382362915.1">
    <property type="nucleotide sequence ID" value="NZ_JBHLWV010000016.1"/>
</dbReference>
<proteinExistence type="predicted"/>
<dbReference type="Gene3D" id="3.40.930.10">
    <property type="entry name" value="Mannitol-specific EII, Chain A"/>
    <property type="match status" value="1"/>
</dbReference>
<gene>
    <name evidence="13" type="ORF">ACFFJD_08130</name>
</gene>